<evidence type="ECO:0000256" key="1">
    <source>
        <dbReference type="ARBA" id="ARBA00022527"/>
    </source>
</evidence>
<dbReference type="InterPro" id="IPR036890">
    <property type="entry name" value="HATPase_C_sf"/>
</dbReference>
<dbReference type="AlphaFoldDB" id="A0A7Z0EJ26"/>
<feature type="domain" description="Histidine kinase/HSP90-like ATPase" evidence="2">
    <location>
        <begin position="35"/>
        <end position="147"/>
    </location>
</feature>
<evidence type="ECO:0000313" key="3">
    <source>
        <dbReference type="EMBL" id="NYJ32188.1"/>
    </source>
</evidence>
<accession>A0A7Z0EJ26</accession>
<name>A0A7Z0EJ26_9ACTN</name>
<dbReference type="InterPro" id="IPR003594">
    <property type="entry name" value="HATPase_dom"/>
</dbReference>
<dbReference type="Gene3D" id="3.30.565.10">
    <property type="entry name" value="Histidine kinase-like ATPase, C-terminal domain"/>
    <property type="match status" value="1"/>
</dbReference>
<reference evidence="3 4" key="1">
    <citation type="submission" date="2020-07" db="EMBL/GenBank/DDBJ databases">
        <title>Sequencing the genomes of 1000 actinobacteria strains.</title>
        <authorList>
            <person name="Klenk H.-P."/>
        </authorList>
    </citation>
    <scope>NUCLEOTIDE SEQUENCE [LARGE SCALE GENOMIC DNA]</scope>
    <source>
        <strain evidence="3 4">DSM 44442</strain>
    </source>
</reference>
<dbReference type="PANTHER" id="PTHR35526">
    <property type="entry name" value="ANTI-SIGMA-F FACTOR RSBW-RELATED"/>
    <property type="match status" value="1"/>
</dbReference>
<dbReference type="GO" id="GO:0004674">
    <property type="term" value="F:protein serine/threonine kinase activity"/>
    <property type="evidence" value="ECO:0007669"/>
    <property type="project" value="UniProtKB-KW"/>
</dbReference>
<comment type="caution">
    <text evidence="3">The sequence shown here is derived from an EMBL/GenBank/DDBJ whole genome shotgun (WGS) entry which is preliminary data.</text>
</comment>
<keyword evidence="1" id="KW-0808">Transferase</keyword>
<keyword evidence="1" id="KW-0723">Serine/threonine-protein kinase</keyword>
<keyword evidence="4" id="KW-1185">Reference proteome</keyword>
<sequence length="154" mass="16757">MTTIATPLLDPPRRLVTASPEHSGLIIGHHLGYVSVVRRWVAQSARVTPTLGHDMCVAASELTTNALLYTRSGLPGGHTTIELLHRSATVVLRVTDEGACDRENPSFPSPLRSRADVEGGRGLPLVERLADYWEWDHTPVGVSVRAVFSRSRSA</sequence>
<proteinExistence type="predicted"/>
<dbReference type="PANTHER" id="PTHR35526:SF3">
    <property type="entry name" value="ANTI-SIGMA-F FACTOR RSBW"/>
    <property type="match status" value="1"/>
</dbReference>
<dbReference type="Proteomes" id="UP000572051">
    <property type="component" value="Unassembled WGS sequence"/>
</dbReference>
<dbReference type="SUPFAM" id="SSF55874">
    <property type="entry name" value="ATPase domain of HSP90 chaperone/DNA topoisomerase II/histidine kinase"/>
    <property type="match status" value="1"/>
</dbReference>
<dbReference type="EMBL" id="JACCFS010000001">
    <property type="protein sequence ID" value="NYJ32188.1"/>
    <property type="molecule type" value="Genomic_DNA"/>
</dbReference>
<keyword evidence="1" id="KW-0418">Kinase</keyword>
<evidence type="ECO:0000259" key="2">
    <source>
        <dbReference type="Pfam" id="PF13581"/>
    </source>
</evidence>
<organism evidence="3 4">
    <name type="scientific">Nocardiopsis aegyptia</name>
    <dbReference type="NCBI Taxonomy" id="220378"/>
    <lineage>
        <taxon>Bacteria</taxon>
        <taxon>Bacillati</taxon>
        <taxon>Actinomycetota</taxon>
        <taxon>Actinomycetes</taxon>
        <taxon>Streptosporangiales</taxon>
        <taxon>Nocardiopsidaceae</taxon>
        <taxon>Nocardiopsis</taxon>
    </lineage>
</organism>
<evidence type="ECO:0000313" key="4">
    <source>
        <dbReference type="Proteomes" id="UP000572051"/>
    </source>
</evidence>
<dbReference type="CDD" id="cd16936">
    <property type="entry name" value="HATPase_RsbW-like"/>
    <property type="match status" value="1"/>
</dbReference>
<dbReference type="RefSeq" id="WP_179819884.1">
    <property type="nucleotide sequence ID" value="NZ_JACCFS010000001.1"/>
</dbReference>
<dbReference type="InterPro" id="IPR050267">
    <property type="entry name" value="Anti-sigma-factor_SerPK"/>
</dbReference>
<dbReference type="Pfam" id="PF13581">
    <property type="entry name" value="HATPase_c_2"/>
    <property type="match status" value="1"/>
</dbReference>
<gene>
    <name evidence="3" type="ORF">HNR10_000069</name>
</gene>
<protein>
    <submittedName>
        <fullName evidence="3">Anti-sigma regulatory factor (Ser/Thr protein kinase)</fullName>
    </submittedName>
</protein>